<feature type="non-terminal residue" evidence="2">
    <location>
        <position position="113"/>
    </location>
</feature>
<dbReference type="EMBL" id="JAJJMA010021634">
    <property type="protein sequence ID" value="MCL7023385.1"/>
    <property type="molecule type" value="Genomic_DNA"/>
</dbReference>
<feature type="region of interest" description="Disordered" evidence="1">
    <location>
        <begin position="54"/>
        <end position="113"/>
    </location>
</feature>
<proteinExistence type="predicted"/>
<gene>
    <name evidence="2" type="ORF">MKW94_022991</name>
</gene>
<dbReference type="Proteomes" id="UP001177140">
    <property type="component" value="Unassembled WGS sequence"/>
</dbReference>
<accession>A0AA41RTC6</accession>
<sequence>MVNGMACIITNLTRNSDRHKRVAARYWDDVNCYRLELKELKSKIAGSVAVPQEMMAPVSPSKKRKMSAEESGPCETKEVCISQPEHLPPPRSDERPDIPVLQVQESVTEEDVD</sequence>
<comment type="caution">
    <text evidence="2">The sequence shown here is derived from an EMBL/GenBank/DDBJ whole genome shotgun (WGS) entry which is preliminary data.</text>
</comment>
<evidence type="ECO:0000313" key="2">
    <source>
        <dbReference type="EMBL" id="MCL7023385.1"/>
    </source>
</evidence>
<evidence type="ECO:0000313" key="3">
    <source>
        <dbReference type="Proteomes" id="UP001177140"/>
    </source>
</evidence>
<evidence type="ECO:0000256" key="1">
    <source>
        <dbReference type="SAM" id="MobiDB-lite"/>
    </source>
</evidence>
<protein>
    <submittedName>
        <fullName evidence="2">Uncharacterized protein</fullName>
    </submittedName>
</protein>
<name>A0AA41RTC6_PAPNU</name>
<keyword evidence="3" id="KW-1185">Reference proteome</keyword>
<dbReference type="AlphaFoldDB" id="A0AA41RTC6"/>
<reference evidence="2" key="1">
    <citation type="submission" date="2022-03" db="EMBL/GenBank/DDBJ databases">
        <title>A functionally conserved STORR gene fusion in Papaver species that diverged 16.8 million years ago.</title>
        <authorList>
            <person name="Catania T."/>
        </authorList>
    </citation>
    <scope>NUCLEOTIDE SEQUENCE</scope>
    <source>
        <strain evidence="2">S-191538</strain>
    </source>
</reference>
<organism evidence="2 3">
    <name type="scientific">Papaver nudicaule</name>
    <name type="common">Iceland poppy</name>
    <dbReference type="NCBI Taxonomy" id="74823"/>
    <lineage>
        <taxon>Eukaryota</taxon>
        <taxon>Viridiplantae</taxon>
        <taxon>Streptophyta</taxon>
        <taxon>Embryophyta</taxon>
        <taxon>Tracheophyta</taxon>
        <taxon>Spermatophyta</taxon>
        <taxon>Magnoliopsida</taxon>
        <taxon>Ranunculales</taxon>
        <taxon>Papaveraceae</taxon>
        <taxon>Papaveroideae</taxon>
        <taxon>Papaver</taxon>
    </lineage>
</organism>